<dbReference type="Gene3D" id="3.30.559.10">
    <property type="entry name" value="Chloramphenicol acetyltransferase-like domain"/>
    <property type="match status" value="1"/>
</dbReference>
<protein>
    <submittedName>
        <fullName evidence="1">Uncharacterized protein</fullName>
    </submittedName>
</protein>
<comment type="caution">
    <text evidence="1">The sequence shown here is derived from an EMBL/GenBank/DDBJ whole genome shotgun (WGS) entry which is preliminary data.</text>
</comment>
<name>A0A8H3J4W9_9LECA</name>
<dbReference type="Proteomes" id="UP000664521">
    <property type="component" value="Unassembled WGS sequence"/>
</dbReference>
<dbReference type="Pfam" id="PF02458">
    <property type="entry name" value="Transferase"/>
    <property type="match status" value="1"/>
</dbReference>
<dbReference type="OrthoDB" id="671439at2759"/>
<proteinExistence type="predicted"/>
<keyword evidence="2" id="KW-1185">Reference proteome</keyword>
<dbReference type="AlphaFoldDB" id="A0A8H3J4W9"/>
<gene>
    <name evidence="1" type="ORF">HETSPECPRED_002641</name>
</gene>
<organism evidence="1 2">
    <name type="scientific">Heterodermia speciosa</name>
    <dbReference type="NCBI Taxonomy" id="116794"/>
    <lineage>
        <taxon>Eukaryota</taxon>
        <taxon>Fungi</taxon>
        <taxon>Dikarya</taxon>
        <taxon>Ascomycota</taxon>
        <taxon>Pezizomycotina</taxon>
        <taxon>Lecanoromycetes</taxon>
        <taxon>OSLEUM clade</taxon>
        <taxon>Lecanoromycetidae</taxon>
        <taxon>Caliciales</taxon>
        <taxon>Physciaceae</taxon>
        <taxon>Heterodermia</taxon>
    </lineage>
</organism>
<accession>A0A8H3J4W9</accession>
<evidence type="ECO:0000313" key="1">
    <source>
        <dbReference type="EMBL" id="CAF9940792.1"/>
    </source>
</evidence>
<sequence>MPRKATFSVQPAGWAKSREEWMWLSPLDLVITQQYNNYALIFKVENESEKPSIADTVRQALETTLSQCRHVAGTIEKNEYGDFSIVTKPDSTVPLVVQWLELERYFGIDT</sequence>
<evidence type="ECO:0000313" key="2">
    <source>
        <dbReference type="Proteomes" id="UP000664521"/>
    </source>
</evidence>
<reference evidence="1" key="1">
    <citation type="submission" date="2021-03" db="EMBL/GenBank/DDBJ databases">
        <authorList>
            <person name="Tagirdzhanova G."/>
        </authorList>
    </citation>
    <scope>NUCLEOTIDE SEQUENCE</scope>
</reference>
<dbReference type="InterPro" id="IPR023213">
    <property type="entry name" value="CAT-like_dom_sf"/>
</dbReference>
<dbReference type="EMBL" id="CAJPDS010000162">
    <property type="protein sequence ID" value="CAF9940792.1"/>
    <property type="molecule type" value="Genomic_DNA"/>
</dbReference>